<evidence type="ECO:0000313" key="12">
    <source>
        <dbReference type="Proteomes" id="UP000443843"/>
    </source>
</evidence>
<dbReference type="GO" id="GO:0004467">
    <property type="term" value="F:long-chain fatty acid-CoA ligase activity"/>
    <property type="evidence" value="ECO:0007669"/>
    <property type="project" value="UniProtKB-EC"/>
</dbReference>
<sequence>MLVMSVAPRRGEGDASRGQGVGTTSQKRVETLTPTQSASPDRLCDLIRNVPADAPLFLLPGQANYTYGTLREESARLAAVFHARGIGRGDTVALCLGNRPEWMVTAFAAWQIGAAILALNPRFGAKEIGDLIRRTGARALVLAPGYRNGAVADTVSRVTDENRASLELVLSADGASPEGLVPGTETLILSDLPDAPAVEVLAEPGDACLYLATSGTTSLPKIVRHIQDRVVRHCRNAAAAIGYGPDSRTVLAIPFCGGYGFAVAMTSIASGIPIVLQDAFDPEEVSRQINELGVTHAMGTNDMLDLLLKVTPGDRPFPGLKMFGHANFTPGLTELPPEAERRGVLMRGFYGLSETLAFVAARSADAPLAERQEGGGTLTTPGARLRIADPETGAEQPEGEAGEVQILSPNVMAGYLNDPARTAAAFTGDGYLRTGDLGVRGPGDSFTFLTRMNDILRIGGYLVAPEEIEAVIKEDPAVAQCQVVSVTLKQGPRPVAFIVPATAATPDHAALTERCRSQLAIYKVPVRIFEIAEIPVVDGPNGLKVRKNELRDMARESLSDELA</sequence>
<dbReference type="InterPro" id="IPR020845">
    <property type="entry name" value="AMP-binding_CS"/>
</dbReference>
<evidence type="ECO:0000256" key="5">
    <source>
        <dbReference type="ARBA" id="ARBA00026121"/>
    </source>
</evidence>
<dbReference type="InterPro" id="IPR025110">
    <property type="entry name" value="AMP-bd_C"/>
</dbReference>
<evidence type="ECO:0000256" key="7">
    <source>
        <dbReference type="ARBA" id="ARBA00042773"/>
    </source>
</evidence>
<dbReference type="GO" id="GO:0016020">
    <property type="term" value="C:membrane"/>
    <property type="evidence" value="ECO:0007669"/>
    <property type="project" value="UniProtKB-SubCell"/>
</dbReference>
<dbReference type="Gene3D" id="3.40.50.12780">
    <property type="entry name" value="N-terminal domain of ligase-like"/>
    <property type="match status" value="1"/>
</dbReference>
<dbReference type="PANTHER" id="PTHR43767">
    <property type="entry name" value="LONG-CHAIN-FATTY-ACID--COA LIGASE"/>
    <property type="match status" value="1"/>
</dbReference>
<dbReference type="PROSITE" id="PS00455">
    <property type="entry name" value="AMP_BINDING"/>
    <property type="match status" value="1"/>
</dbReference>
<feature type="compositionally biased region" description="Polar residues" evidence="8">
    <location>
        <begin position="22"/>
        <end position="38"/>
    </location>
</feature>
<dbReference type="SUPFAM" id="SSF56801">
    <property type="entry name" value="Acetyl-CoA synthetase-like"/>
    <property type="match status" value="1"/>
</dbReference>
<protein>
    <recommendedName>
        <fullName evidence="6">Long-chain-fatty-acid--CoA ligase</fullName>
        <ecNumber evidence="5">6.2.1.3</ecNumber>
    </recommendedName>
    <alternativeName>
        <fullName evidence="7">Long-chain acyl-CoA synthetase</fullName>
    </alternativeName>
</protein>
<dbReference type="Gene3D" id="3.30.300.30">
    <property type="match status" value="1"/>
</dbReference>
<keyword evidence="12" id="KW-1185">Reference proteome</keyword>
<accession>A0A844W5S0</accession>
<evidence type="ECO:0000256" key="1">
    <source>
        <dbReference type="ARBA" id="ARBA00004170"/>
    </source>
</evidence>
<reference evidence="11 12" key="1">
    <citation type="submission" date="2019-11" db="EMBL/GenBank/DDBJ databases">
        <title>Pseudooceanicola pacifica sp. nov., isolated from deep-sea sediment of the Pacific Ocean.</title>
        <authorList>
            <person name="Lyu L."/>
        </authorList>
    </citation>
    <scope>NUCLEOTIDE SEQUENCE [LARGE SCALE GENOMIC DNA]</scope>
    <source>
        <strain evidence="11 12">216_PA32_1</strain>
    </source>
</reference>
<comment type="subcellular location">
    <subcellularLocation>
        <location evidence="1">Membrane</location>
        <topology evidence="1">Peripheral membrane protein</topology>
    </subcellularLocation>
</comment>
<dbReference type="EC" id="6.2.1.3" evidence="5"/>
<evidence type="ECO:0000256" key="3">
    <source>
        <dbReference type="ARBA" id="ARBA00022598"/>
    </source>
</evidence>
<dbReference type="InterPro" id="IPR042099">
    <property type="entry name" value="ANL_N_sf"/>
</dbReference>
<dbReference type="AlphaFoldDB" id="A0A844W5S0"/>
<dbReference type="Proteomes" id="UP000443843">
    <property type="component" value="Unassembled WGS sequence"/>
</dbReference>
<evidence type="ECO:0000313" key="11">
    <source>
        <dbReference type="EMBL" id="MWB78074.1"/>
    </source>
</evidence>
<dbReference type="PANTHER" id="PTHR43767:SF8">
    <property type="entry name" value="LONG-CHAIN-FATTY-ACID--COA LIGASE"/>
    <property type="match status" value="1"/>
</dbReference>
<evidence type="ECO:0000256" key="4">
    <source>
        <dbReference type="ARBA" id="ARBA00023136"/>
    </source>
</evidence>
<evidence type="ECO:0000256" key="6">
    <source>
        <dbReference type="ARBA" id="ARBA00039545"/>
    </source>
</evidence>
<evidence type="ECO:0000256" key="8">
    <source>
        <dbReference type="SAM" id="MobiDB-lite"/>
    </source>
</evidence>
<dbReference type="EMBL" id="WNXQ01000004">
    <property type="protein sequence ID" value="MWB78074.1"/>
    <property type="molecule type" value="Genomic_DNA"/>
</dbReference>
<feature type="domain" description="AMP-binding enzyme C-terminal" evidence="10">
    <location>
        <begin position="467"/>
        <end position="535"/>
    </location>
</feature>
<proteinExistence type="predicted"/>
<comment type="caution">
    <text evidence="11">The sequence shown here is derived from an EMBL/GenBank/DDBJ whole genome shotgun (WGS) entry which is preliminary data.</text>
</comment>
<dbReference type="InterPro" id="IPR000873">
    <property type="entry name" value="AMP-dep_synth/lig_dom"/>
</dbReference>
<keyword evidence="3" id="KW-0436">Ligase</keyword>
<organism evidence="11 12">
    <name type="scientific">Pseudooceanicola pacificus</name>
    <dbReference type="NCBI Taxonomy" id="2676438"/>
    <lineage>
        <taxon>Bacteria</taxon>
        <taxon>Pseudomonadati</taxon>
        <taxon>Pseudomonadota</taxon>
        <taxon>Alphaproteobacteria</taxon>
        <taxon>Rhodobacterales</taxon>
        <taxon>Paracoccaceae</taxon>
        <taxon>Pseudooceanicola</taxon>
    </lineage>
</organism>
<dbReference type="InterPro" id="IPR050237">
    <property type="entry name" value="ATP-dep_AMP-bd_enzyme"/>
</dbReference>
<feature type="region of interest" description="Disordered" evidence="8">
    <location>
        <begin position="1"/>
        <end position="38"/>
    </location>
</feature>
<gene>
    <name evidence="11" type="ORF">GLS40_08575</name>
</gene>
<keyword evidence="4" id="KW-0472">Membrane</keyword>
<evidence type="ECO:0000259" key="9">
    <source>
        <dbReference type="Pfam" id="PF00501"/>
    </source>
</evidence>
<dbReference type="Pfam" id="PF13193">
    <property type="entry name" value="AMP-binding_C"/>
    <property type="match status" value="1"/>
</dbReference>
<comment type="pathway">
    <text evidence="2">Lipid metabolism; fatty acid beta-oxidation.</text>
</comment>
<evidence type="ECO:0000259" key="10">
    <source>
        <dbReference type="Pfam" id="PF13193"/>
    </source>
</evidence>
<feature type="domain" description="AMP-dependent synthetase/ligase" evidence="9">
    <location>
        <begin position="60"/>
        <end position="416"/>
    </location>
</feature>
<name>A0A844W5S0_9RHOB</name>
<dbReference type="InterPro" id="IPR045851">
    <property type="entry name" value="AMP-bd_C_sf"/>
</dbReference>
<dbReference type="Pfam" id="PF00501">
    <property type="entry name" value="AMP-binding"/>
    <property type="match status" value="1"/>
</dbReference>
<evidence type="ECO:0000256" key="2">
    <source>
        <dbReference type="ARBA" id="ARBA00005005"/>
    </source>
</evidence>